<keyword evidence="4 6" id="KW-0503">Monooxygenase</keyword>
<reference evidence="7" key="1">
    <citation type="submission" date="2017-06" db="EMBL/GenBank/DDBJ databases">
        <authorList>
            <person name="Varghese N."/>
            <person name="Submissions S."/>
        </authorList>
    </citation>
    <scope>NUCLEOTIDE SEQUENCE [LARGE SCALE GENOMIC DNA]</scope>
    <source>
        <strain evidence="7">JCM 23211</strain>
    </source>
</reference>
<dbReference type="Pfam" id="PF00296">
    <property type="entry name" value="Bac_luciferase"/>
    <property type="match status" value="1"/>
</dbReference>
<proteinExistence type="predicted"/>
<dbReference type="EMBL" id="FZOW01000005">
    <property type="protein sequence ID" value="SNS82626.1"/>
    <property type="molecule type" value="Genomic_DNA"/>
</dbReference>
<keyword evidence="7" id="KW-1185">Reference proteome</keyword>
<evidence type="ECO:0000313" key="7">
    <source>
        <dbReference type="Proteomes" id="UP000198327"/>
    </source>
</evidence>
<dbReference type="AlphaFoldDB" id="A0A239HML5"/>
<keyword evidence="3" id="KW-0560">Oxidoreductase</keyword>
<dbReference type="Proteomes" id="UP000198327">
    <property type="component" value="Unassembled WGS sequence"/>
</dbReference>
<dbReference type="InterPro" id="IPR050172">
    <property type="entry name" value="SsuD_RutA_monooxygenase"/>
</dbReference>
<evidence type="ECO:0000256" key="1">
    <source>
        <dbReference type="ARBA" id="ARBA00022630"/>
    </source>
</evidence>
<evidence type="ECO:0000256" key="2">
    <source>
        <dbReference type="ARBA" id="ARBA00022643"/>
    </source>
</evidence>
<dbReference type="GO" id="GO:0016705">
    <property type="term" value="F:oxidoreductase activity, acting on paired donors, with incorporation or reduction of molecular oxygen"/>
    <property type="evidence" value="ECO:0007669"/>
    <property type="project" value="InterPro"/>
</dbReference>
<protein>
    <submittedName>
        <fullName evidence="6">FMNH2-dependent dimethyl sulfone monooxygenase</fullName>
    </submittedName>
</protein>
<evidence type="ECO:0000256" key="4">
    <source>
        <dbReference type="ARBA" id="ARBA00023033"/>
    </source>
</evidence>
<keyword evidence="1" id="KW-0285">Flavoprotein</keyword>
<evidence type="ECO:0000259" key="5">
    <source>
        <dbReference type="Pfam" id="PF00296"/>
    </source>
</evidence>
<dbReference type="GO" id="GO:0004497">
    <property type="term" value="F:monooxygenase activity"/>
    <property type="evidence" value="ECO:0007669"/>
    <property type="project" value="UniProtKB-KW"/>
</dbReference>
<organism evidence="6 7">
    <name type="scientific">Rhodococcoides kyotonense</name>
    <dbReference type="NCBI Taxonomy" id="398843"/>
    <lineage>
        <taxon>Bacteria</taxon>
        <taxon>Bacillati</taxon>
        <taxon>Actinomycetota</taxon>
        <taxon>Actinomycetes</taxon>
        <taxon>Mycobacteriales</taxon>
        <taxon>Nocardiaceae</taxon>
        <taxon>Rhodococcoides</taxon>
    </lineage>
</organism>
<feature type="domain" description="Luciferase-like" evidence="5">
    <location>
        <begin position="12"/>
        <end position="337"/>
    </location>
</feature>
<evidence type="ECO:0000256" key="3">
    <source>
        <dbReference type="ARBA" id="ARBA00023002"/>
    </source>
</evidence>
<sequence>MKPQSADPSELHFGYFFPSGKTNFLYSDEAARTRPEMNKKNLLALAQAAEGVGFDSLFIADNWSGHQRAAEAAGHQSPAYHAPLLAMALFAATERIGVVSTFHTTHHKPAHVARMGATLDAFSDGRWGWNVVTGFSAAEAALFGEEFIEHDERYRMAAEFVSIVTSLWSEHEPIDVVGEYYRTTGRIKLPRPTQQPRPLLVSAGASPAGTAFASQYCDQLVAMGNTPDMVAQTGTRLNDLAEQNGRTVGLCPFSMALIRDGDGEAEEVFEQLLTTLNVDATAEIAADVLGSIESSRAMYEKMGPEEATKAFGGAGSMLKFVGTPEKVAEELISLKSTSGATNLLVNFPLWSPDELKSFSPVLDILREAGIWSPPSERNYSW</sequence>
<accession>A0A239HML5</accession>
<dbReference type="PANTHER" id="PTHR42847:SF4">
    <property type="entry name" value="ALKANESULFONATE MONOOXYGENASE-RELATED"/>
    <property type="match status" value="1"/>
</dbReference>
<dbReference type="RefSeq" id="WP_089246107.1">
    <property type="nucleotide sequence ID" value="NZ_FZOW01000005.1"/>
</dbReference>
<dbReference type="PANTHER" id="PTHR42847">
    <property type="entry name" value="ALKANESULFONATE MONOOXYGENASE"/>
    <property type="match status" value="1"/>
</dbReference>
<dbReference type="SUPFAM" id="SSF51679">
    <property type="entry name" value="Bacterial luciferase-like"/>
    <property type="match status" value="1"/>
</dbReference>
<dbReference type="InterPro" id="IPR011251">
    <property type="entry name" value="Luciferase-like_dom"/>
</dbReference>
<name>A0A239HML5_9NOCA</name>
<dbReference type="OrthoDB" id="9814695at2"/>
<evidence type="ECO:0000313" key="6">
    <source>
        <dbReference type="EMBL" id="SNS82626.1"/>
    </source>
</evidence>
<gene>
    <name evidence="6" type="ORF">SAMN05421642_105348</name>
</gene>
<dbReference type="InterPro" id="IPR036661">
    <property type="entry name" value="Luciferase-like_sf"/>
</dbReference>
<dbReference type="Gene3D" id="3.20.20.30">
    <property type="entry name" value="Luciferase-like domain"/>
    <property type="match status" value="1"/>
</dbReference>
<keyword evidence="2" id="KW-0288">FMN</keyword>